<gene>
    <name evidence="1" type="ORF">XENORESO_002676</name>
</gene>
<organism evidence="1 2">
    <name type="scientific">Xenotaenia resolanae</name>
    <dbReference type="NCBI Taxonomy" id="208358"/>
    <lineage>
        <taxon>Eukaryota</taxon>
        <taxon>Metazoa</taxon>
        <taxon>Chordata</taxon>
        <taxon>Craniata</taxon>
        <taxon>Vertebrata</taxon>
        <taxon>Euteleostomi</taxon>
        <taxon>Actinopterygii</taxon>
        <taxon>Neopterygii</taxon>
        <taxon>Teleostei</taxon>
        <taxon>Neoteleostei</taxon>
        <taxon>Acanthomorphata</taxon>
        <taxon>Ovalentaria</taxon>
        <taxon>Atherinomorphae</taxon>
        <taxon>Cyprinodontiformes</taxon>
        <taxon>Goodeidae</taxon>
        <taxon>Xenotaenia</taxon>
    </lineage>
</organism>
<keyword evidence="2" id="KW-1185">Reference proteome</keyword>
<comment type="caution">
    <text evidence="1">The sequence shown here is derived from an EMBL/GenBank/DDBJ whole genome shotgun (WGS) entry which is preliminary data.</text>
</comment>
<accession>A0ABV0WDA3</accession>
<reference evidence="1 2" key="1">
    <citation type="submission" date="2021-06" db="EMBL/GenBank/DDBJ databases">
        <authorList>
            <person name="Palmer J.M."/>
        </authorList>
    </citation>
    <scope>NUCLEOTIDE SEQUENCE [LARGE SCALE GENOMIC DNA]</scope>
    <source>
        <strain evidence="1 2">XR_2019</strain>
        <tissue evidence="1">Muscle</tissue>
    </source>
</reference>
<name>A0ABV0WDA3_9TELE</name>
<dbReference type="Proteomes" id="UP001444071">
    <property type="component" value="Unassembled WGS sequence"/>
</dbReference>
<sequence length="144" mass="15694">MCVGELNFCFCAPRDTLYAPHSCDGQTVPFGIGEARNDSVPLLDSNNNNDHHHSIIVGQRHVVRTATLNTVTFITIITIIENRKHPSCSHLFPLRLHELALTQNSSFRKSADIMSSSSLMLQILDIKVLKKEKAAAAAAAAAAT</sequence>
<dbReference type="EMBL" id="JAHRIM010041499">
    <property type="protein sequence ID" value="MEQ2267174.1"/>
    <property type="molecule type" value="Genomic_DNA"/>
</dbReference>
<proteinExistence type="predicted"/>
<protein>
    <submittedName>
        <fullName evidence="1">Uncharacterized protein</fullName>
    </submittedName>
</protein>
<evidence type="ECO:0000313" key="2">
    <source>
        <dbReference type="Proteomes" id="UP001444071"/>
    </source>
</evidence>
<evidence type="ECO:0000313" key="1">
    <source>
        <dbReference type="EMBL" id="MEQ2267174.1"/>
    </source>
</evidence>